<keyword evidence="2" id="KW-1185">Reference proteome</keyword>
<sequence length="127" mass="13871">MVVREVVVVVLNHTNEELDLQPDSPHLEHGEWIATTESPPQEILAGESGMWRCQPSHIGTQIEGSVTYRIVGYGAANAVTFAWKTSLVEPNKFRYSCAAEDFDVKVIGGGGMQAVAVFVFEPAKPLD</sequence>
<reference evidence="1" key="1">
    <citation type="journal article" date="2021" name="Nat. Commun.">
        <title>Genetic determinants of endophytism in the Arabidopsis root mycobiome.</title>
        <authorList>
            <person name="Mesny F."/>
            <person name="Miyauchi S."/>
            <person name="Thiergart T."/>
            <person name="Pickel B."/>
            <person name="Atanasova L."/>
            <person name="Karlsson M."/>
            <person name="Huettel B."/>
            <person name="Barry K.W."/>
            <person name="Haridas S."/>
            <person name="Chen C."/>
            <person name="Bauer D."/>
            <person name="Andreopoulos W."/>
            <person name="Pangilinan J."/>
            <person name="LaButti K."/>
            <person name="Riley R."/>
            <person name="Lipzen A."/>
            <person name="Clum A."/>
            <person name="Drula E."/>
            <person name="Henrissat B."/>
            <person name="Kohler A."/>
            <person name="Grigoriev I.V."/>
            <person name="Martin F.M."/>
            <person name="Hacquard S."/>
        </authorList>
    </citation>
    <scope>NUCLEOTIDE SEQUENCE</scope>
    <source>
        <strain evidence="1">MPI-CAGE-AT-0147</strain>
    </source>
</reference>
<accession>A0A9P9IVE2</accession>
<dbReference type="OrthoDB" id="3748548at2759"/>
<dbReference type="EMBL" id="JAGMUV010000015">
    <property type="protein sequence ID" value="KAH7133741.1"/>
    <property type="molecule type" value="Genomic_DNA"/>
</dbReference>
<evidence type="ECO:0000313" key="2">
    <source>
        <dbReference type="Proteomes" id="UP000738349"/>
    </source>
</evidence>
<evidence type="ECO:0000313" key="1">
    <source>
        <dbReference type="EMBL" id="KAH7133741.1"/>
    </source>
</evidence>
<gene>
    <name evidence="1" type="ORF">EDB81DRAFT_887553</name>
</gene>
<proteinExistence type="predicted"/>
<name>A0A9P9IVE2_9HYPO</name>
<dbReference type="Gene3D" id="2.60.270.50">
    <property type="match status" value="1"/>
</dbReference>
<dbReference type="AlphaFoldDB" id="A0A9P9IVE2"/>
<dbReference type="Proteomes" id="UP000738349">
    <property type="component" value="Unassembled WGS sequence"/>
</dbReference>
<protein>
    <submittedName>
        <fullName evidence="1">Uncharacterized protein</fullName>
    </submittedName>
</protein>
<organism evidence="1 2">
    <name type="scientific">Dactylonectria macrodidyma</name>
    <dbReference type="NCBI Taxonomy" id="307937"/>
    <lineage>
        <taxon>Eukaryota</taxon>
        <taxon>Fungi</taxon>
        <taxon>Dikarya</taxon>
        <taxon>Ascomycota</taxon>
        <taxon>Pezizomycotina</taxon>
        <taxon>Sordariomycetes</taxon>
        <taxon>Hypocreomycetidae</taxon>
        <taxon>Hypocreales</taxon>
        <taxon>Nectriaceae</taxon>
        <taxon>Dactylonectria</taxon>
    </lineage>
</organism>
<comment type="caution">
    <text evidence="1">The sequence shown here is derived from an EMBL/GenBank/DDBJ whole genome shotgun (WGS) entry which is preliminary data.</text>
</comment>